<evidence type="ECO:0000313" key="5">
    <source>
        <dbReference type="EMBL" id="TXS95651.1"/>
    </source>
</evidence>
<keyword evidence="6" id="KW-1185">Reference proteome</keyword>
<name>A0A5C9A8V3_9GAMM</name>
<dbReference type="CDD" id="cd02612">
    <property type="entry name" value="HAD_PGPPase"/>
    <property type="match status" value="1"/>
</dbReference>
<proteinExistence type="predicted"/>
<dbReference type="Proteomes" id="UP000321039">
    <property type="component" value="Unassembled WGS sequence"/>
</dbReference>
<dbReference type="SUPFAM" id="SSF69593">
    <property type="entry name" value="Glycerol-3-phosphate (1)-acyltransferase"/>
    <property type="match status" value="1"/>
</dbReference>
<keyword evidence="5" id="KW-0378">Hydrolase</keyword>
<reference evidence="5 6" key="1">
    <citation type="submission" date="2019-08" db="EMBL/GenBank/DDBJ databases">
        <title>Parahaliea maris sp. nov., isolated from the surface seawater.</title>
        <authorList>
            <person name="Liu Y."/>
        </authorList>
    </citation>
    <scope>NUCLEOTIDE SEQUENCE [LARGE SCALE GENOMIC DNA]</scope>
    <source>
        <strain evidence="5 6">HSLHS9</strain>
    </source>
</reference>
<feature type="domain" description="Phospholipid/glycerol acyltransferase" evidence="4">
    <location>
        <begin position="331"/>
        <end position="444"/>
    </location>
</feature>
<dbReference type="PANTHER" id="PTHR10434:SF11">
    <property type="entry name" value="1-ACYL-SN-GLYCEROL-3-PHOSPHATE ACYLTRANSFERASE"/>
    <property type="match status" value="1"/>
</dbReference>
<evidence type="ECO:0000256" key="1">
    <source>
        <dbReference type="ARBA" id="ARBA00005189"/>
    </source>
</evidence>
<dbReference type="GO" id="GO:0003841">
    <property type="term" value="F:1-acylglycerol-3-phosphate O-acyltransferase activity"/>
    <property type="evidence" value="ECO:0007669"/>
    <property type="project" value="TreeGrafter"/>
</dbReference>
<dbReference type="Gene3D" id="3.40.50.1000">
    <property type="entry name" value="HAD superfamily/HAD-like"/>
    <property type="match status" value="1"/>
</dbReference>
<dbReference type="InterPro" id="IPR023214">
    <property type="entry name" value="HAD_sf"/>
</dbReference>
<organism evidence="5 6">
    <name type="scientific">Parahaliea maris</name>
    <dbReference type="NCBI Taxonomy" id="2716870"/>
    <lineage>
        <taxon>Bacteria</taxon>
        <taxon>Pseudomonadati</taxon>
        <taxon>Pseudomonadota</taxon>
        <taxon>Gammaproteobacteria</taxon>
        <taxon>Cellvibrionales</taxon>
        <taxon>Halieaceae</taxon>
        <taxon>Parahaliea</taxon>
    </lineage>
</organism>
<dbReference type="Gene3D" id="1.20.1440.100">
    <property type="entry name" value="SG protein - dephosphorylation function"/>
    <property type="match status" value="1"/>
</dbReference>
<keyword evidence="2" id="KW-0808">Transferase</keyword>
<dbReference type="SUPFAM" id="SSF56784">
    <property type="entry name" value="HAD-like"/>
    <property type="match status" value="1"/>
</dbReference>
<evidence type="ECO:0000259" key="4">
    <source>
        <dbReference type="SMART" id="SM00563"/>
    </source>
</evidence>
<protein>
    <submittedName>
        <fullName evidence="5">HAD-IB family hydrolase</fullName>
    </submittedName>
</protein>
<sequence length="507" mass="55377">MPRLLQRADSAKGARTDMAYEEIEAHLEGLEDTHGDKPGVAFFDLDGTLIAGYSIVALAWETARHGARQGELRKSLRVMRDLLRQRTKGSGTNYHRLVRRVTRSLAGISEQTLSELGERAYHSTLARSLFREAIALVEAHRAAGHHLVIVSAASQYQVEPIARVLGIEEICCTRLEVIDGNFTGKVITPMCYGEGKTLAARRIARSQGVPLADCWFYTDSSADLPLLKEVGHPVAVNASDRLGAHARAEQWPQLDFASRGKPNLESLLRTVLTVEAVAATTFAGAIGRRLGMRPFGHVNRMTQLLGDLGSGFAGLDFEVEGMDHLLNVRPAIFTFNHQSLLDSLVLAHLLRRDVVPLVKKEMANNPLVGPLLRQAGTIFVDRDDKDQAAVLQNALDVLQSGRSLLIAPEGTRSTLGNIQPFKAGAFFLAKKAKVPVVPIVLHNVKDALPKGGFLIRPATIRITVLPPVYPQDMGSVRQTCHAIESQYCELLGKSQVAALPRPYRAAS</sequence>
<evidence type="ECO:0000313" key="6">
    <source>
        <dbReference type="Proteomes" id="UP000321039"/>
    </source>
</evidence>
<dbReference type="SMART" id="SM00563">
    <property type="entry name" value="PlsC"/>
    <property type="match status" value="1"/>
</dbReference>
<dbReference type="EMBL" id="VRZA01000002">
    <property type="protein sequence ID" value="TXS95651.1"/>
    <property type="molecule type" value="Genomic_DNA"/>
</dbReference>
<accession>A0A5C9A8V3</accession>
<dbReference type="Pfam" id="PF01553">
    <property type="entry name" value="Acyltransferase"/>
    <property type="match status" value="1"/>
</dbReference>
<evidence type="ECO:0000256" key="2">
    <source>
        <dbReference type="ARBA" id="ARBA00022679"/>
    </source>
</evidence>
<dbReference type="Pfam" id="PF12710">
    <property type="entry name" value="HAD"/>
    <property type="match status" value="1"/>
</dbReference>
<dbReference type="GO" id="GO:0006654">
    <property type="term" value="P:phosphatidic acid biosynthetic process"/>
    <property type="evidence" value="ECO:0007669"/>
    <property type="project" value="TreeGrafter"/>
</dbReference>
<keyword evidence="3" id="KW-0012">Acyltransferase</keyword>
<dbReference type="CDD" id="cd07989">
    <property type="entry name" value="LPLAT_AGPAT-like"/>
    <property type="match status" value="1"/>
</dbReference>
<dbReference type="PANTHER" id="PTHR10434">
    <property type="entry name" value="1-ACYL-SN-GLYCEROL-3-PHOSPHATE ACYLTRANSFERASE"/>
    <property type="match status" value="1"/>
</dbReference>
<dbReference type="InterPro" id="IPR006385">
    <property type="entry name" value="HAD_hydro_SerB1"/>
</dbReference>
<dbReference type="InterPro" id="IPR036412">
    <property type="entry name" value="HAD-like_sf"/>
</dbReference>
<evidence type="ECO:0000256" key="3">
    <source>
        <dbReference type="ARBA" id="ARBA00023315"/>
    </source>
</evidence>
<gene>
    <name evidence="5" type="ORF">FV139_07200</name>
</gene>
<comment type="caution">
    <text evidence="5">The sequence shown here is derived from an EMBL/GenBank/DDBJ whole genome shotgun (WGS) entry which is preliminary data.</text>
</comment>
<dbReference type="InterPro" id="IPR002123">
    <property type="entry name" value="Plipid/glycerol_acylTrfase"/>
</dbReference>
<dbReference type="GO" id="GO:0016787">
    <property type="term" value="F:hydrolase activity"/>
    <property type="evidence" value="ECO:0007669"/>
    <property type="project" value="UniProtKB-KW"/>
</dbReference>
<dbReference type="NCBIfam" id="TIGR01488">
    <property type="entry name" value="HAD-SF-IB"/>
    <property type="match status" value="1"/>
</dbReference>
<dbReference type="NCBIfam" id="TIGR01490">
    <property type="entry name" value="HAD-SF-IB-hyp1"/>
    <property type="match status" value="1"/>
</dbReference>
<comment type="pathway">
    <text evidence="1">Lipid metabolism.</text>
</comment>
<dbReference type="AlphaFoldDB" id="A0A5C9A8V3"/>